<reference evidence="1 2" key="1">
    <citation type="journal article" date="2016" name="Sci. Rep.">
        <title>Complete genome sequence and transcriptomic analysis of a novel marine strain Bacillus weihaiensis reveals the mechanism of brown algae degradation.</title>
        <authorList>
            <person name="Zhu Y."/>
            <person name="Chen P."/>
            <person name="Bao Y."/>
            <person name="Men Y."/>
            <person name="Zeng Y."/>
            <person name="Yang J."/>
            <person name="Sun J."/>
            <person name="Sun Y."/>
        </authorList>
    </citation>
    <scope>NUCLEOTIDE SEQUENCE [LARGE SCALE GENOMIC DNA]</scope>
    <source>
        <strain evidence="1 2">Alg07</strain>
    </source>
</reference>
<dbReference type="PROSITE" id="PS51257">
    <property type="entry name" value="PROKAR_LIPOPROTEIN"/>
    <property type="match status" value="1"/>
</dbReference>
<keyword evidence="2" id="KW-1185">Reference proteome</keyword>
<evidence type="ECO:0008006" key="3">
    <source>
        <dbReference type="Google" id="ProtNLM"/>
    </source>
</evidence>
<accession>A0A1L3MRR2</accession>
<dbReference type="KEGG" id="bwh:A9C19_09925"/>
<sequence>MEMKKIMVFFFAIFLLAGCSLVEEVSNGVNYVAEATEFVEEVSIFTQEIPTLTEQAVTDEQARMELETKLVEMKEDMEEFNSLQAPDMAADVHQQIVEYNNAALKNIDSYLEMVENGTLDITAIEENELIQSLQEISKTLDLLREFGQ</sequence>
<name>A0A1L3MRR2_9BACI</name>
<organism evidence="1 2">
    <name type="scientific">Bacillus weihaiensis</name>
    <dbReference type="NCBI Taxonomy" id="1547283"/>
    <lineage>
        <taxon>Bacteria</taxon>
        <taxon>Bacillati</taxon>
        <taxon>Bacillota</taxon>
        <taxon>Bacilli</taxon>
        <taxon>Bacillales</taxon>
        <taxon>Bacillaceae</taxon>
        <taxon>Bacillus</taxon>
    </lineage>
</organism>
<dbReference type="Pfam" id="PF19903">
    <property type="entry name" value="DUF6376"/>
    <property type="match status" value="1"/>
</dbReference>
<evidence type="ECO:0000313" key="2">
    <source>
        <dbReference type="Proteomes" id="UP000181936"/>
    </source>
</evidence>
<proteinExistence type="predicted"/>
<dbReference type="InterPro" id="IPR045956">
    <property type="entry name" value="DUF6376"/>
</dbReference>
<dbReference type="AlphaFoldDB" id="A0A1L3MRR2"/>
<dbReference type="EMBL" id="CP016020">
    <property type="protein sequence ID" value="APH05040.1"/>
    <property type="molecule type" value="Genomic_DNA"/>
</dbReference>
<protein>
    <recommendedName>
        <fullName evidence="3">Lipoprotein</fullName>
    </recommendedName>
</protein>
<dbReference type="Proteomes" id="UP000181936">
    <property type="component" value="Chromosome"/>
</dbReference>
<evidence type="ECO:0000313" key="1">
    <source>
        <dbReference type="EMBL" id="APH05040.1"/>
    </source>
</evidence>
<gene>
    <name evidence="1" type="ORF">A9C19_09925</name>
</gene>